<dbReference type="InterPro" id="IPR000719">
    <property type="entry name" value="Prot_kinase_dom"/>
</dbReference>
<dbReference type="InterPro" id="IPR050167">
    <property type="entry name" value="Ser_Thr_protein_kinase"/>
</dbReference>
<keyword evidence="2 4" id="KW-0547">Nucleotide-binding</keyword>
<organism evidence="6 7">
    <name type="scientific">Tritrichomonas musculus</name>
    <dbReference type="NCBI Taxonomy" id="1915356"/>
    <lineage>
        <taxon>Eukaryota</taxon>
        <taxon>Metamonada</taxon>
        <taxon>Parabasalia</taxon>
        <taxon>Tritrichomonadida</taxon>
        <taxon>Tritrichomonadidae</taxon>
        <taxon>Tritrichomonas</taxon>
    </lineage>
</organism>
<keyword evidence="7" id="KW-1185">Reference proteome</keyword>
<protein>
    <recommendedName>
        <fullName evidence="5">Protein kinase domain-containing protein</fullName>
    </recommendedName>
</protein>
<dbReference type="InterPro" id="IPR001245">
    <property type="entry name" value="Ser-Thr/Tyr_kinase_cat_dom"/>
</dbReference>
<dbReference type="InterPro" id="IPR008271">
    <property type="entry name" value="Ser/Thr_kinase_AS"/>
</dbReference>
<evidence type="ECO:0000313" key="7">
    <source>
        <dbReference type="Proteomes" id="UP001470230"/>
    </source>
</evidence>
<reference evidence="6 7" key="1">
    <citation type="submission" date="2024-04" db="EMBL/GenBank/DDBJ databases">
        <title>Tritrichomonas musculus Genome.</title>
        <authorList>
            <person name="Alves-Ferreira E."/>
            <person name="Grigg M."/>
            <person name="Lorenzi H."/>
            <person name="Galac M."/>
        </authorList>
    </citation>
    <scope>NUCLEOTIDE SEQUENCE [LARGE SCALE GENOMIC DNA]</scope>
    <source>
        <strain evidence="6 7">EAF2021</strain>
    </source>
</reference>
<dbReference type="Pfam" id="PF07714">
    <property type="entry name" value="PK_Tyr_Ser-Thr"/>
    <property type="match status" value="1"/>
</dbReference>
<dbReference type="PROSITE" id="PS00107">
    <property type="entry name" value="PROTEIN_KINASE_ATP"/>
    <property type="match status" value="1"/>
</dbReference>
<evidence type="ECO:0000256" key="3">
    <source>
        <dbReference type="ARBA" id="ARBA00022840"/>
    </source>
</evidence>
<evidence type="ECO:0000256" key="4">
    <source>
        <dbReference type="PROSITE-ProRule" id="PRU10141"/>
    </source>
</evidence>
<proteinExistence type="predicted"/>
<dbReference type="InterPro" id="IPR017441">
    <property type="entry name" value="Protein_kinase_ATP_BS"/>
</dbReference>
<feature type="domain" description="Protein kinase" evidence="5">
    <location>
        <begin position="212"/>
        <end position="478"/>
    </location>
</feature>
<dbReference type="Gene3D" id="1.10.510.10">
    <property type="entry name" value="Transferase(Phosphotransferase) domain 1"/>
    <property type="match status" value="1"/>
</dbReference>
<dbReference type="PROSITE" id="PS00108">
    <property type="entry name" value="PROTEIN_KINASE_ST"/>
    <property type="match status" value="1"/>
</dbReference>
<evidence type="ECO:0000256" key="1">
    <source>
        <dbReference type="ARBA" id="ARBA00022527"/>
    </source>
</evidence>
<dbReference type="InterPro" id="IPR011009">
    <property type="entry name" value="Kinase-like_dom_sf"/>
</dbReference>
<dbReference type="SUPFAM" id="SSF56112">
    <property type="entry name" value="Protein kinase-like (PK-like)"/>
    <property type="match status" value="1"/>
</dbReference>
<dbReference type="Proteomes" id="UP001470230">
    <property type="component" value="Unassembled WGS sequence"/>
</dbReference>
<keyword evidence="3 4" id="KW-0067">ATP-binding</keyword>
<dbReference type="PROSITE" id="PS50011">
    <property type="entry name" value="PROTEIN_KINASE_DOM"/>
    <property type="match status" value="1"/>
</dbReference>
<sequence length="801" mass="90636">MEKRDFSNPRTKYDNLQRIKTNLSRIEALADQTAVHRKKFEFALSQLRNFTQCYAKTVDNTPLTPQGILASHDFTNKLSQLRSTMIENLLQNWAIPTIENPTDTVLIKLQDIFTEIHKFAAIMDGESSMEINPKSPEWIQYHILDLRAIHASFEQYKNLKGFDPTLALTIDKRLNSIDTFLAENSPEVNFAPRTFSPLPVNYQSYRVSINDFEEIRSIGGGVSANVYYGRDKRTGKEVAIKKFKFQKINGSKLQSFQREVAVLATAIHPAVLRMIGATESMPFAIITDWMPNGSLYHDLHVHHRLDQTGKTICAFDIARGMQFLHKCQIVHRDLKSLNVLLDSQNNIRICDFGFSRHASDSSLMSQNIGTPHWMAPELLSTSSNYTSKIDVYAYGIVLWELATGQTPYSGMDSRQIINQVSNNDIRPLLPQDVNPAMRDLITQCWDRDPDVRPSFDEIVKKFETEDVMMNDANREQFLKHVKESATSSEIKVRLVEEIIQQALSDQIDFNAAVKKLQEIKIPHEFIDVAWNIELIEKNKEKNPSDVASYCELFMRTSKLSEVAKILRSLPPKSVPPEVMSQFVEEIPTGSVEIDTDIVVAGCRNGVHDLVALYSAKIDDTTLALNVCSHEGVDITLKAAVIDRCAQSFVLNSPELATAALRCLLSIGELKRITSRVLSKFLSSTDVSLCSCAYLAVEVMALEGKFPSEDLFELILQEIERDKRAGTALAVCCKCSKELAERFLSLMEDKPVVNEETLKALLAAAKNEDLRSRIKNILESCKFEEKMPDLSEYVQNFKKMLL</sequence>
<comment type="caution">
    <text evidence="6">The sequence shown here is derived from an EMBL/GenBank/DDBJ whole genome shotgun (WGS) entry which is preliminary data.</text>
</comment>
<keyword evidence="1" id="KW-0808">Transferase</keyword>
<dbReference type="PANTHER" id="PTHR23257">
    <property type="entry name" value="SERINE-THREONINE PROTEIN KINASE"/>
    <property type="match status" value="1"/>
</dbReference>
<feature type="binding site" evidence="4">
    <location>
        <position position="242"/>
    </location>
    <ligand>
        <name>ATP</name>
        <dbReference type="ChEBI" id="CHEBI:30616"/>
    </ligand>
</feature>
<dbReference type="EMBL" id="JAPFFF010000001">
    <property type="protein sequence ID" value="KAK8900113.1"/>
    <property type="molecule type" value="Genomic_DNA"/>
</dbReference>
<dbReference type="PRINTS" id="PR00109">
    <property type="entry name" value="TYRKINASE"/>
</dbReference>
<accession>A0ABR2L9T7</accession>
<evidence type="ECO:0000313" key="6">
    <source>
        <dbReference type="EMBL" id="KAK8900113.1"/>
    </source>
</evidence>
<keyword evidence="1" id="KW-0418">Kinase</keyword>
<gene>
    <name evidence="6" type="ORF">M9Y10_002436</name>
</gene>
<dbReference type="CDD" id="cd13999">
    <property type="entry name" value="STKc_MAP3K-like"/>
    <property type="match status" value="1"/>
</dbReference>
<name>A0ABR2L9T7_9EUKA</name>
<evidence type="ECO:0000259" key="5">
    <source>
        <dbReference type="PROSITE" id="PS50011"/>
    </source>
</evidence>
<dbReference type="SMART" id="SM00220">
    <property type="entry name" value="S_TKc"/>
    <property type="match status" value="1"/>
</dbReference>
<keyword evidence="1" id="KW-0723">Serine/threonine-protein kinase</keyword>
<evidence type="ECO:0000256" key="2">
    <source>
        <dbReference type="ARBA" id="ARBA00022741"/>
    </source>
</evidence>
<dbReference type="PANTHER" id="PTHR23257:SF958">
    <property type="entry name" value="SERINE_THREONINE-PROTEIN KINASE WNK4"/>
    <property type="match status" value="1"/>
</dbReference>